<dbReference type="PANTHER" id="PTHR19303">
    <property type="entry name" value="TRANSPOSON"/>
    <property type="match status" value="1"/>
</dbReference>
<dbReference type="PANTHER" id="PTHR19303:SF74">
    <property type="entry name" value="POGO TRANSPOSABLE ELEMENT WITH KRAB DOMAIN"/>
    <property type="match status" value="1"/>
</dbReference>
<evidence type="ECO:0000313" key="4">
    <source>
        <dbReference type="EMBL" id="PCG66851.1"/>
    </source>
</evidence>
<dbReference type="InterPro" id="IPR036397">
    <property type="entry name" value="RNaseH_sf"/>
</dbReference>
<dbReference type="CDD" id="cd15517">
    <property type="entry name" value="PHD_TCF19_like"/>
    <property type="match status" value="1"/>
</dbReference>
<proteinExistence type="predicted"/>
<feature type="domain" description="Ig-like" evidence="3">
    <location>
        <begin position="225"/>
        <end position="324"/>
    </location>
</feature>
<feature type="compositionally biased region" description="Acidic residues" evidence="2">
    <location>
        <begin position="575"/>
        <end position="592"/>
    </location>
</feature>
<dbReference type="GO" id="GO:0005634">
    <property type="term" value="C:nucleus"/>
    <property type="evidence" value="ECO:0007669"/>
    <property type="project" value="UniProtKB-SubCell"/>
</dbReference>
<evidence type="ECO:0000256" key="1">
    <source>
        <dbReference type="ARBA" id="ARBA00004123"/>
    </source>
</evidence>
<feature type="compositionally biased region" description="Basic and acidic residues" evidence="2">
    <location>
        <begin position="558"/>
        <end position="573"/>
    </location>
</feature>
<dbReference type="STRING" id="7102.A0A2A4J4D1"/>
<dbReference type="SUPFAM" id="SSF57903">
    <property type="entry name" value="FYVE/PHD zinc finger"/>
    <property type="match status" value="1"/>
</dbReference>
<dbReference type="AlphaFoldDB" id="A0A2A4J4D1"/>
<comment type="subcellular location">
    <subcellularLocation>
        <location evidence="1">Nucleus</location>
    </subcellularLocation>
</comment>
<gene>
    <name evidence="4" type="ORF">B5V51_7154</name>
</gene>
<accession>A0A2A4J4D1</accession>
<sequence>MPKRRSQPVSKASWSQDQLRRGFNLVADGKPIREAARSCGVPFSTLQERIKNKNSNKPQLGRNTVFTREQENEMATQVKFLGKIFYGCTSLQIRKMAYEYAVKNNIKHNFNDTFELAGKDWLKGFIKRNHLSIRKAQGMSLNRATAFNKNEVGMFFKLLTELMDKYKFLPRNIWNVDETGISAVQDPGKIVAEKGQKRVGSITSGERGKTVTAVCAVNATGVYVPPMLIYPRQRHSSALETDGPRGAVYRCSKNGWINEDLFVDWLKHFAEFTKPSENEPILLVLDNHASHISLRAYEFCKGNNIVMLSLPPHGSHRIQPLDVSVYGPLKAAYKQECNLFIKNQLGKKITQNDLASLFRKAFQKIATIPKAEAGFAATGIYPLNPDVFTDEDFVAAEILNSNEVVVSTEEIRDRDNKTPEAQIILDESITHDPPTHCQTILSKSPSLIDVIEPVSTNNTPIISAFEQPTNIYTNPIPSTSGSGNTITVRDLLPLPSKSMEKTKNILSRKQHASVLTGTPNKQALIEKENRKILKEKKLKIKPEKETIKRKGKSIEVKKAKRRVLQDKNKRNDSTSDSEIEMTDLREDEDTDADDDYENKCIICDDYGQNNELWYRCVLCGLWAHAECSGCDSPEGYICDLCHNKP</sequence>
<dbReference type="InterPro" id="IPR007110">
    <property type="entry name" value="Ig-like_dom"/>
</dbReference>
<dbReference type="Pfam" id="PF03184">
    <property type="entry name" value="DDE_1"/>
    <property type="match status" value="1"/>
</dbReference>
<dbReference type="PROSITE" id="PS50835">
    <property type="entry name" value="IG_LIKE"/>
    <property type="match status" value="1"/>
</dbReference>
<dbReference type="InterPro" id="IPR009057">
    <property type="entry name" value="Homeodomain-like_sf"/>
</dbReference>
<evidence type="ECO:0000259" key="3">
    <source>
        <dbReference type="PROSITE" id="PS50835"/>
    </source>
</evidence>
<feature type="region of interest" description="Disordered" evidence="2">
    <location>
        <begin position="558"/>
        <end position="592"/>
    </location>
</feature>
<dbReference type="InterPro" id="IPR011011">
    <property type="entry name" value="Znf_FYVE_PHD"/>
</dbReference>
<dbReference type="GO" id="GO:0003677">
    <property type="term" value="F:DNA binding"/>
    <property type="evidence" value="ECO:0007669"/>
    <property type="project" value="TreeGrafter"/>
</dbReference>
<name>A0A2A4J4D1_HELVI</name>
<dbReference type="SUPFAM" id="SSF46689">
    <property type="entry name" value="Homeodomain-like"/>
    <property type="match status" value="1"/>
</dbReference>
<dbReference type="Gene3D" id="3.30.420.10">
    <property type="entry name" value="Ribonuclease H-like superfamily/Ribonuclease H"/>
    <property type="match status" value="1"/>
</dbReference>
<organism evidence="4">
    <name type="scientific">Heliothis virescens</name>
    <name type="common">Tobacco budworm moth</name>
    <dbReference type="NCBI Taxonomy" id="7102"/>
    <lineage>
        <taxon>Eukaryota</taxon>
        <taxon>Metazoa</taxon>
        <taxon>Ecdysozoa</taxon>
        <taxon>Arthropoda</taxon>
        <taxon>Hexapoda</taxon>
        <taxon>Insecta</taxon>
        <taxon>Pterygota</taxon>
        <taxon>Neoptera</taxon>
        <taxon>Endopterygota</taxon>
        <taxon>Lepidoptera</taxon>
        <taxon>Glossata</taxon>
        <taxon>Ditrysia</taxon>
        <taxon>Noctuoidea</taxon>
        <taxon>Noctuidae</taxon>
        <taxon>Heliothinae</taxon>
        <taxon>Heliothis</taxon>
    </lineage>
</organism>
<protein>
    <recommendedName>
        <fullName evidence="3">Ig-like domain-containing protein</fullName>
    </recommendedName>
</protein>
<comment type="caution">
    <text evidence="4">The sequence shown here is derived from an EMBL/GenBank/DDBJ whole genome shotgun (WGS) entry which is preliminary data.</text>
</comment>
<dbReference type="InterPro" id="IPR004875">
    <property type="entry name" value="DDE_SF_endonuclease_dom"/>
</dbReference>
<dbReference type="EMBL" id="NWSH01003154">
    <property type="protein sequence ID" value="PCG66851.1"/>
    <property type="molecule type" value="Genomic_DNA"/>
</dbReference>
<dbReference type="InterPro" id="IPR050863">
    <property type="entry name" value="CenT-Element_Derived"/>
</dbReference>
<reference evidence="4" key="1">
    <citation type="submission" date="2017-09" db="EMBL/GenBank/DDBJ databases">
        <title>Contemporary evolution of a Lepidopteran species, Heliothis virescens, in response to modern agricultural practices.</title>
        <authorList>
            <person name="Fritz M.L."/>
            <person name="Deyonke A.M."/>
            <person name="Papanicolaou A."/>
            <person name="Micinski S."/>
            <person name="Westbrook J."/>
            <person name="Gould F."/>
        </authorList>
    </citation>
    <scope>NUCLEOTIDE SEQUENCE [LARGE SCALE GENOMIC DNA]</scope>
    <source>
        <strain evidence="4">HvINT-</strain>
        <tissue evidence="4">Whole body</tissue>
    </source>
</reference>
<evidence type="ECO:0000256" key="2">
    <source>
        <dbReference type="SAM" id="MobiDB-lite"/>
    </source>
</evidence>